<accession>A0A5E4NL75</accession>
<keyword evidence="2" id="KW-1185">Reference proteome</keyword>
<name>A0A5E4NL75_9HEMI</name>
<sequence length="61" mass="7301">MTLNRSCTKIYHDRKRNLVWKAQRKKPQVRTKQRHDKVSKNLKTCKTNEEVSLDGEMEESV</sequence>
<evidence type="ECO:0000313" key="1">
    <source>
        <dbReference type="EMBL" id="VVC43272.1"/>
    </source>
</evidence>
<dbReference type="AlphaFoldDB" id="A0A5E4NL75"/>
<evidence type="ECO:0000313" key="2">
    <source>
        <dbReference type="Proteomes" id="UP000325440"/>
    </source>
</evidence>
<dbReference type="EMBL" id="CABPRJ010002368">
    <property type="protein sequence ID" value="VVC43272.1"/>
    <property type="molecule type" value="Genomic_DNA"/>
</dbReference>
<gene>
    <name evidence="1" type="ORF">CINCED_3A021600</name>
</gene>
<proteinExistence type="predicted"/>
<dbReference type="Proteomes" id="UP000325440">
    <property type="component" value="Unassembled WGS sequence"/>
</dbReference>
<organism evidence="1 2">
    <name type="scientific">Cinara cedri</name>
    <dbReference type="NCBI Taxonomy" id="506608"/>
    <lineage>
        <taxon>Eukaryota</taxon>
        <taxon>Metazoa</taxon>
        <taxon>Ecdysozoa</taxon>
        <taxon>Arthropoda</taxon>
        <taxon>Hexapoda</taxon>
        <taxon>Insecta</taxon>
        <taxon>Pterygota</taxon>
        <taxon>Neoptera</taxon>
        <taxon>Paraneoptera</taxon>
        <taxon>Hemiptera</taxon>
        <taxon>Sternorrhyncha</taxon>
        <taxon>Aphidomorpha</taxon>
        <taxon>Aphidoidea</taxon>
        <taxon>Aphididae</taxon>
        <taxon>Lachninae</taxon>
        <taxon>Cinara</taxon>
    </lineage>
</organism>
<reference evidence="1 2" key="1">
    <citation type="submission" date="2019-08" db="EMBL/GenBank/DDBJ databases">
        <authorList>
            <person name="Alioto T."/>
            <person name="Alioto T."/>
            <person name="Gomez Garrido J."/>
        </authorList>
    </citation>
    <scope>NUCLEOTIDE SEQUENCE [LARGE SCALE GENOMIC DNA]</scope>
</reference>
<protein>
    <submittedName>
        <fullName evidence="1">Uncharacterized protein</fullName>
    </submittedName>
</protein>